<dbReference type="PANTHER" id="PTHR39290:SF6">
    <property type="entry name" value="S-ADENOSYL-L-METHIONINE-DEPENDENT METHYLTRANSFERASES SUPERFAMILY PROTEIN"/>
    <property type="match status" value="1"/>
</dbReference>
<name>A0ABD3RBM1_9STRA</name>
<organism evidence="1 2">
    <name type="scientific">Cyclostephanos tholiformis</name>
    <dbReference type="NCBI Taxonomy" id="382380"/>
    <lineage>
        <taxon>Eukaryota</taxon>
        <taxon>Sar</taxon>
        <taxon>Stramenopiles</taxon>
        <taxon>Ochrophyta</taxon>
        <taxon>Bacillariophyta</taxon>
        <taxon>Coscinodiscophyceae</taxon>
        <taxon>Thalassiosirophycidae</taxon>
        <taxon>Stephanodiscales</taxon>
        <taxon>Stephanodiscaceae</taxon>
        <taxon>Cyclostephanos</taxon>
    </lineage>
</organism>
<accession>A0ABD3RBM1</accession>
<gene>
    <name evidence="1" type="ORF">ACHAXA_008631</name>
</gene>
<protein>
    <submittedName>
        <fullName evidence="1">Uncharacterized protein</fullName>
    </submittedName>
</protein>
<evidence type="ECO:0000313" key="1">
    <source>
        <dbReference type="EMBL" id="KAL3810263.1"/>
    </source>
</evidence>
<dbReference type="AlphaFoldDB" id="A0ABD3RBM1"/>
<dbReference type="PANTHER" id="PTHR39290">
    <property type="entry name" value="C3H1-TYPE DOMAIN-CONTAINING PROTEIN-RELATED"/>
    <property type="match status" value="1"/>
</dbReference>
<proteinExistence type="predicted"/>
<comment type="caution">
    <text evidence="1">The sequence shown here is derived from an EMBL/GenBank/DDBJ whole genome shotgun (WGS) entry which is preliminary data.</text>
</comment>
<dbReference type="EMBL" id="JALLPB020000342">
    <property type="protein sequence ID" value="KAL3810263.1"/>
    <property type="molecule type" value="Genomic_DNA"/>
</dbReference>
<keyword evidence="2" id="KW-1185">Reference proteome</keyword>
<evidence type="ECO:0000313" key="2">
    <source>
        <dbReference type="Proteomes" id="UP001530377"/>
    </source>
</evidence>
<dbReference type="Proteomes" id="UP001530377">
    <property type="component" value="Unassembled WGS sequence"/>
</dbReference>
<reference evidence="1 2" key="1">
    <citation type="submission" date="2024-10" db="EMBL/GenBank/DDBJ databases">
        <title>Updated reference genomes for cyclostephanoid diatoms.</title>
        <authorList>
            <person name="Roberts W.R."/>
            <person name="Alverson A.J."/>
        </authorList>
    </citation>
    <scope>NUCLEOTIDE SEQUENCE [LARGE SCALE GENOMIC DNA]</scope>
    <source>
        <strain evidence="1 2">AJA228-03</strain>
    </source>
</reference>
<sequence>MSTCPPGIMIAQFNILRSNSYRQRLRFTQRHDFLSLVTVASAFSLFVKINDADETSPKRSWNTLPSTRLCKCEDNGHSTPGAATKEATTPKSLPRITRLAYASKLYPYSYLPLPRLLTPLDPLFSYPELKRGLAQRQKDEVRFRQILSSPQLMEARNKGDQKQLQSILEDMNVVVYGKGVTPQMREDFMIQYGCTGFTEDILKFLVESYVTRGIIEVGAGNGQWARVLNDYHNEIKLKDQHQNEHHHRHHRTLHRQFITAYDNMEKLPLSPKVYHTNTIPANKYFFDKVQRSSHIDAVRGANGRVLLLVYPPPGPMALETVLAYINASSKYSGSCKNDTVVYVGEGRGGANANEAFFDYFLGCNAPSEDTENHEWVVEKVMNVLSCPGGKGYEKMFVFRRV</sequence>